<comment type="caution">
    <text evidence="1">The sequence shown here is derived from an EMBL/GenBank/DDBJ whole genome shotgun (WGS) entry which is preliminary data.</text>
</comment>
<accession>A0ABQ1H389</accession>
<keyword evidence="2" id="KW-1185">Reference proteome</keyword>
<gene>
    <name evidence="1" type="ORF">GCM10011395_28070</name>
</gene>
<dbReference type="InterPro" id="IPR007375">
    <property type="entry name" value="SoxG"/>
</dbReference>
<dbReference type="Pfam" id="PF04268">
    <property type="entry name" value="SoxG"/>
    <property type="match status" value="1"/>
</dbReference>
<evidence type="ECO:0008006" key="3">
    <source>
        <dbReference type="Google" id="ProtNLM"/>
    </source>
</evidence>
<organism evidence="1 2">
    <name type="scientific">Sphingomonas psychrolutea</name>
    <dbReference type="NCBI Taxonomy" id="1259676"/>
    <lineage>
        <taxon>Bacteria</taxon>
        <taxon>Pseudomonadati</taxon>
        <taxon>Pseudomonadota</taxon>
        <taxon>Alphaproteobacteria</taxon>
        <taxon>Sphingomonadales</taxon>
        <taxon>Sphingomonadaceae</taxon>
        <taxon>Sphingomonas</taxon>
    </lineage>
</organism>
<reference evidence="2" key="1">
    <citation type="journal article" date="2019" name="Int. J. Syst. Evol. Microbiol.">
        <title>The Global Catalogue of Microorganisms (GCM) 10K type strain sequencing project: providing services to taxonomists for standard genome sequencing and annotation.</title>
        <authorList>
            <consortium name="The Broad Institute Genomics Platform"/>
            <consortium name="The Broad Institute Genome Sequencing Center for Infectious Disease"/>
            <person name="Wu L."/>
            <person name="Ma J."/>
        </authorList>
    </citation>
    <scope>NUCLEOTIDE SEQUENCE [LARGE SCALE GENOMIC DNA]</scope>
    <source>
        <strain evidence="2">CGMCC 1.10106</strain>
    </source>
</reference>
<dbReference type="Gene3D" id="3.30.1360.120">
    <property type="entry name" value="Probable tRNA modification gtpase trme, domain 1"/>
    <property type="match status" value="1"/>
</dbReference>
<sequence length="142" mass="14913">MAAAGDVIALDRWDAAPPDVAAGTRLLQVEPRRWWLIGACAQTDTLTAQIGDTGALSPIGGGLTRATLTGAGWREVLTISGCFDVEDPRFGVGKIAATTLHHVPVWIAPTGDEMCEVYLANSYAPTLHELWSRSATGQGGPS</sequence>
<name>A0ABQ1H389_9SPHN</name>
<dbReference type="EMBL" id="BMDW01000019">
    <property type="protein sequence ID" value="GGA56016.1"/>
    <property type="molecule type" value="Genomic_DNA"/>
</dbReference>
<proteinExistence type="predicted"/>
<evidence type="ECO:0000313" key="2">
    <source>
        <dbReference type="Proteomes" id="UP000618591"/>
    </source>
</evidence>
<dbReference type="InterPro" id="IPR027266">
    <property type="entry name" value="TrmE/GcvT-like"/>
</dbReference>
<dbReference type="Proteomes" id="UP000618591">
    <property type="component" value="Unassembled WGS sequence"/>
</dbReference>
<protein>
    <recommendedName>
        <fullName evidence="3">Sarcosine oxidase subunit gamma</fullName>
    </recommendedName>
</protein>
<evidence type="ECO:0000313" key="1">
    <source>
        <dbReference type="EMBL" id="GGA56016.1"/>
    </source>
</evidence>